<keyword evidence="2 12" id="KW-0639">Primosome</keyword>
<evidence type="ECO:0000256" key="7">
    <source>
        <dbReference type="ARBA" id="ARBA00022840"/>
    </source>
</evidence>
<dbReference type="Pfam" id="PF00772">
    <property type="entry name" value="DnaB"/>
    <property type="match status" value="1"/>
</dbReference>
<dbReference type="GO" id="GO:0006269">
    <property type="term" value="P:DNA replication, synthesis of primer"/>
    <property type="evidence" value="ECO:0007669"/>
    <property type="project" value="UniProtKB-UniRule"/>
</dbReference>
<dbReference type="EMBL" id="DTMZ01000001">
    <property type="protein sequence ID" value="HGD12467.1"/>
    <property type="molecule type" value="Genomic_DNA"/>
</dbReference>
<accession>A0A7V3UZA0</accession>
<keyword evidence="5 12" id="KW-0378">Hydrolase</keyword>
<evidence type="ECO:0000256" key="11">
    <source>
        <dbReference type="NCBIfam" id="TIGR00665"/>
    </source>
</evidence>
<dbReference type="GO" id="GO:0003677">
    <property type="term" value="F:DNA binding"/>
    <property type="evidence" value="ECO:0007669"/>
    <property type="project" value="UniProtKB-UniRule"/>
</dbReference>
<dbReference type="PANTHER" id="PTHR30153:SF2">
    <property type="entry name" value="REPLICATIVE DNA HELICASE"/>
    <property type="match status" value="1"/>
</dbReference>
<evidence type="ECO:0000313" key="14">
    <source>
        <dbReference type="EMBL" id="HGD12467.1"/>
    </source>
</evidence>
<feature type="domain" description="SF4 helicase" evidence="13">
    <location>
        <begin position="181"/>
        <end position="458"/>
    </location>
</feature>
<dbReference type="GO" id="GO:0005524">
    <property type="term" value="F:ATP binding"/>
    <property type="evidence" value="ECO:0007669"/>
    <property type="project" value="UniProtKB-UniRule"/>
</dbReference>
<evidence type="ECO:0000256" key="2">
    <source>
        <dbReference type="ARBA" id="ARBA00022515"/>
    </source>
</evidence>
<keyword evidence="7 12" id="KW-0067">ATP-binding</keyword>
<dbReference type="AlphaFoldDB" id="A0A7V3UZA0"/>
<dbReference type="SUPFAM" id="SSF48024">
    <property type="entry name" value="N-terminal domain of DnaB helicase"/>
    <property type="match status" value="1"/>
</dbReference>
<dbReference type="InterPro" id="IPR007692">
    <property type="entry name" value="DNA_helicase_DnaB"/>
</dbReference>
<comment type="catalytic activity">
    <reaction evidence="10 12">
        <text>ATP + H2O = ADP + phosphate + H(+)</text>
        <dbReference type="Rhea" id="RHEA:13065"/>
        <dbReference type="ChEBI" id="CHEBI:15377"/>
        <dbReference type="ChEBI" id="CHEBI:15378"/>
        <dbReference type="ChEBI" id="CHEBI:30616"/>
        <dbReference type="ChEBI" id="CHEBI:43474"/>
        <dbReference type="ChEBI" id="CHEBI:456216"/>
        <dbReference type="EC" id="5.6.2.3"/>
    </reaction>
</comment>
<evidence type="ECO:0000256" key="6">
    <source>
        <dbReference type="ARBA" id="ARBA00022806"/>
    </source>
</evidence>
<dbReference type="InterPro" id="IPR007694">
    <property type="entry name" value="DNA_helicase_DnaB-like_C"/>
</dbReference>
<dbReference type="NCBIfam" id="NF004384">
    <property type="entry name" value="PRK05748.1"/>
    <property type="match status" value="1"/>
</dbReference>
<dbReference type="SUPFAM" id="SSF52540">
    <property type="entry name" value="P-loop containing nucleoside triphosphate hydrolases"/>
    <property type="match status" value="1"/>
</dbReference>
<evidence type="ECO:0000256" key="10">
    <source>
        <dbReference type="ARBA" id="ARBA00048954"/>
    </source>
</evidence>
<gene>
    <name evidence="14" type="primary">dnaB</name>
    <name evidence="14" type="ORF">ENX16_00045</name>
</gene>
<evidence type="ECO:0000256" key="3">
    <source>
        <dbReference type="ARBA" id="ARBA00022705"/>
    </source>
</evidence>
<dbReference type="FunFam" id="3.40.50.300:FF:000351">
    <property type="entry name" value="Replicative DNA helicase"/>
    <property type="match status" value="1"/>
</dbReference>
<evidence type="ECO:0000256" key="12">
    <source>
        <dbReference type="RuleBase" id="RU362085"/>
    </source>
</evidence>
<dbReference type="InterPro" id="IPR027417">
    <property type="entry name" value="P-loop_NTPase"/>
</dbReference>
<dbReference type="NCBIfam" id="TIGR00665">
    <property type="entry name" value="DnaB"/>
    <property type="match status" value="1"/>
</dbReference>
<proteinExistence type="inferred from homology"/>
<evidence type="ECO:0000256" key="1">
    <source>
        <dbReference type="ARBA" id="ARBA00008428"/>
    </source>
</evidence>
<protein>
    <recommendedName>
        <fullName evidence="11 12">Replicative DNA helicase</fullName>
        <ecNumber evidence="11 12">5.6.2.3</ecNumber>
    </recommendedName>
</protein>
<sequence>MASTPERVERKPPQALDAEAAVLGAILTDQEALPRVINILKPEHFYSHAHRLVYEAILNLFEHKKPYDIITVADELRRMKELESIGGLPFLSALQETVVTIANCEEHSRLVLEKAIQRQLIQTATEIVQDAYDEGKTPEELLEQAESKIFQLRQAGERRGFTLVRERLLEEMDRIEQARTRKQHITGVETGFVELDNLTSGFQAGDFIIIAGRPGMGKTAFALNIAVNTSTRVSKPVPVAIFSLEMSTESLIQRLICAEARVTLNQLRRGDLNNPEYARIAAAVGRLSEAKLYIDDSAALNALEIRARARRLKADHADLGLVIIDYLQLMEPHTGRRREYSRQQEITEISRALKAMAKELNVPVIALSQLSRAPDRREDKKPLLSDLRESGALEQDADVVLFLYRKAEYLKKEWDNLSEEDKRDTDLIIAKHRNGPTGSIKLVFLYQCMRFENVEKRYPHEPQPDTESGIEQDA</sequence>
<dbReference type="GO" id="GO:0005829">
    <property type="term" value="C:cytosol"/>
    <property type="evidence" value="ECO:0007669"/>
    <property type="project" value="TreeGrafter"/>
</dbReference>
<keyword evidence="6 12" id="KW-0347">Helicase</keyword>
<name>A0A7V3UZA0_UNCW3</name>
<dbReference type="InterPro" id="IPR016136">
    <property type="entry name" value="DNA_helicase_N/primase_C"/>
</dbReference>
<dbReference type="SMART" id="SM00382">
    <property type="entry name" value="AAA"/>
    <property type="match status" value="1"/>
</dbReference>
<reference evidence="14" key="1">
    <citation type="journal article" date="2020" name="mSystems">
        <title>Genome- and Community-Level Interaction Insights into Carbon Utilization and Element Cycling Functions of Hydrothermarchaeota in Hydrothermal Sediment.</title>
        <authorList>
            <person name="Zhou Z."/>
            <person name="Liu Y."/>
            <person name="Xu W."/>
            <person name="Pan J."/>
            <person name="Luo Z.H."/>
            <person name="Li M."/>
        </authorList>
    </citation>
    <scope>NUCLEOTIDE SEQUENCE [LARGE SCALE GENOMIC DNA]</scope>
    <source>
        <strain evidence="14">SpSt-914</strain>
    </source>
</reference>
<dbReference type="FunFam" id="1.10.860.10:FF:000001">
    <property type="entry name" value="Replicative DNA helicase"/>
    <property type="match status" value="1"/>
</dbReference>
<evidence type="ECO:0000256" key="8">
    <source>
        <dbReference type="ARBA" id="ARBA00023125"/>
    </source>
</evidence>
<keyword evidence="3 12" id="KW-0235">DNA replication</keyword>
<evidence type="ECO:0000256" key="4">
    <source>
        <dbReference type="ARBA" id="ARBA00022741"/>
    </source>
</evidence>
<keyword evidence="8 12" id="KW-0238">DNA-binding</keyword>
<comment type="function">
    <text evidence="12">The main replicative DNA helicase, it participates in initiation and elongation during chromosome replication. Travels ahead of the DNA replisome, separating dsDNA into templates for DNA synthesis. A processive ATP-dependent 5'-3' DNA helicase it has DNA-dependent ATPase activity.</text>
</comment>
<dbReference type="PANTHER" id="PTHR30153">
    <property type="entry name" value="REPLICATIVE DNA HELICASE DNAB"/>
    <property type="match status" value="1"/>
</dbReference>
<dbReference type="CDD" id="cd00984">
    <property type="entry name" value="DnaB_C"/>
    <property type="match status" value="1"/>
</dbReference>
<evidence type="ECO:0000259" key="13">
    <source>
        <dbReference type="PROSITE" id="PS51199"/>
    </source>
</evidence>
<dbReference type="GO" id="GO:1990077">
    <property type="term" value="C:primosome complex"/>
    <property type="evidence" value="ECO:0007669"/>
    <property type="project" value="UniProtKB-UniRule"/>
</dbReference>
<dbReference type="InterPro" id="IPR036185">
    <property type="entry name" value="DNA_heli_DnaB-like_N_sf"/>
</dbReference>
<dbReference type="PROSITE" id="PS51199">
    <property type="entry name" value="SF4_HELICASE"/>
    <property type="match status" value="1"/>
</dbReference>
<comment type="similarity">
    <text evidence="1 12">Belongs to the helicase family. DnaB subfamily.</text>
</comment>
<dbReference type="Gene3D" id="1.10.860.10">
    <property type="entry name" value="DNAb Helicase, Chain A"/>
    <property type="match status" value="1"/>
</dbReference>
<dbReference type="InterPro" id="IPR007693">
    <property type="entry name" value="DNA_helicase_DnaB-like_N"/>
</dbReference>
<organism evidence="14">
    <name type="scientific">candidate division WOR-3 bacterium</name>
    <dbReference type="NCBI Taxonomy" id="2052148"/>
    <lineage>
        <taxon>Bacteria</taxon>
        <taxon>Bacteria division WOR-3</taxon>
    </lineage>
</organism>
<dbReference type="EC" id="5.6.2.3" evidence="11 12"/>
<dbReference type="Pfam" id="PF03796">
    <property type="entry name" value="DnaB_C"/>
    <property type="match status" value="1"/>
</dbReference>
<dbReference type="InterPro" id="IPR003593">
    <property type="entry name" value="AAA+_ATPase"/>
</dbReference>
<evidence type="ECO:0000256" key="5">
    <source>
        <dbReference type="ARBA" id="ARBA00022801"/>
    </source>
</evidence>
<keyword evidence="9" id="KW-0413">Isomerase</keyword>
<comment type="caution">
    <text evidence="14">The sequence shown here is derived from an EMBL/GenBank/DDBJ whole genome shotgun (WGS) entry which is preliminary data.</text>
</comment>
<dbReference type="GO" id="GO:0043139">
    <property type="term" value="F:5'-3' DNA helicase activity"/>
    <property type="evidence" value="ECO:0007669"/>
    <property type="project" value="UniProtKB-EC"/>
</dbReference>
<dbReference type="Gene3D" id="3.40.50.300">
    <property type="entry name" value="P-loop containing nucleotide triphosphate hydrolases"/>
    <property type="match status" value="1"/>
</dbReference>
<evidence type="ECO:0000256" key="9">
    <source>
        <dbReference type="ARBA" id="ARBA00023235"/>
    </source>
</evidence>
<dbReference type="GO" id="GO:0016787">
    <property type="term" value="F:hydrolase activity"/>
    <property type="evidence" value="ECO:0007669"/>
    <property type="project" value="UniProtKB-KW"/>
</dbReference>
<keyword evidence="4 12" id="KW-0547">Nucleotide-binding</keyword>